<dbReference type="AlphaFoldDB" id="A0A9Y2IC55"/>
<keyword evidence="1" id="KW-1133">Transmembrane helix</keyword>
<dbReference type="RefSeq" id="WP_285967566.1">
    <property type="nucleotide sequence ID" value="NZ_CP127294.1"/>
</dbReference>
<feature type="transmembrane region" description="Helical" evidence="1">
    <location>
        <begin position="136"/>
        <end position="164"/>
    </location>
</feature>
<proteinExistence type="predicted"/>
<evidence type="ECO:0000313" key="3">
    <source>
        <dbReference type="Proteomes" id="UP001236014"/>
    </source>
</evidence>
<organism evidence="2 3">
    <name type="scientific">Amycolatopsis carbonis</name>
    <dbReference type="NCBI Taxonomy" id="715471"/>
    <lineage>
        <taxon>Bacteria</taxon>
        <taxon>Bacillati</taxon>
        <taxon>Actinomycetota</taxon>
        <taxon>Actinomycetes</taxon>
        <taxon>Pseudonocardiales</taxon>
        <taxon>Pseudonocardiaceae</taxon>
        <taxon>Amycolatopsis</taxon>
    </lineage>
</organism>
<evidence type="ECO:0000313" key="2">
    <source>
        <dbReference type="EMBL" id="WIX76819.1"/>
    </source>
</evidence>
<evidence type="ECO:0000256" key="1">
    <source>
        <dbReference type="SAM" id="Phobius"/>
    </source>
</evidence>
<dbReference type="Proteomes" id="UP001236014">
    <property type="component" value="Chromosome"/>
</dbReference>
<keyword evidence="1" id="KW-0812">Transmembrane</keyword>
<sequence length="181" mass="19929">MDPDSQYGLRGESVPELLGHYAAILQELRRRGVVRTRNAPLGDYAECLAARVYDGELAPNSGLLRPAPFSGSRWRRWTQRFRAGGGPSQRGTRLDGSARPNVTSKATDAVWVRRTFGEVAWRLGRGWLAVNLALDVIALALILFGVLVVLPVAFAGFVLGNIAVCMHLERQSRSEGSMRNR</sequence>
<accession>A0A9Y2IC55</accession>
<protein>
    <submittedName>
        <fullName evidence="2">Uncharacterized protein</fullName>
    </submittedName>
</protein>
<keyword evidence="3" id="KW-1185">Reference proteome</keyword>
<gene>
    <name evidence="2" type="ORF">QRX50_36115</name>
</gene>
<reference evidence="2 3" key="1">
    <citation type="submission" date="2023-06" db="EMBL/GenBank/DDBJ databases">
        <authorList>
            <person name="Oyuntsetseg B."/>
            <person name="Kim S.B."/>
        </authorList>
    </citation>
    <scope>NUCLEOTIDE SEQUENCE [LARGE SCALE GENOMIC DNA]</scope>
    <source>
        <strain evidence="2 3">2-15</strain>
    </source>
</reference>
<keyword evidence="1" id="KW-0472">Membrane</keyword>
<dbReference type="EMBL" id="CP127294">
    <property type="protein sequence ID" value="WIX76819.1"/>
    <property type="molecule type" value="Genomic_DNA"/>
</dbReference>
<name>A0A9Y2IC55_9PSEU</name>
<dbReference type="KEGG" id="acab:QRX50_36115"/>